<dbReference type="InterPro" id="IPR008906">
    <property type="entry name" value="HATC_C_dom"/>
</dbReference>
<dbReference type="AlphaFoldDB" id="A0A3B4ZNS1"/>
<dbReference type="Pfam" id="PF02892">
    <property type="entry name" value="zf-BED"/>
    <property type="match status" value="1"/>
</dbReference>
<sequence>MSANSAVIKFGFSNHKQYICKSTSKRKHSANCKYCNATLTEVAGTTSSFCRHLERKHKERFLEYKAGLEKDVKQPTLQSFTQKVQIYSLNSPRQQAITEAIVKDLIVGCSLPLSFVENGHFKHFLEIVDCKYTAVTRKTICEKWIPVMVKKVKETVLEKLDTQSSVSLTTDLWSDRRLRSFLGVTAHVCCKTKDSYALESYLLDWRCFTGRHSGERIASAFEEITEEDGIRQKISYIITDNAANMKCAFKVHMPQQQSDDSESEEENLDDEHLWEDMTSVEDTELPWSSVERLSCFAHSLQLVVNDGMKEVWAVSRTIAKTSRFTTLLHSSSQFKDKFEAMFDTSKTVPAANNTGWNSTFKQVQSLTALDHKALTEVCSNNYEDVIFSSCEWNQLKELCTVLAPLSEATDLTKGEKSVTISMVVPTVLDLNTHLLKMEETRMQCRPLVKALRQSLMKRFSGIFTKTNMAKERNVPHLHKLALKVLTVPASSAPVERVFSRGGIIMRPHRSRLGHKMLQSLMLLKCNQTLL</sequence>
<dbReference type="PANTHER" id="PTHR46481:SF10">
    <property type="entry name" value="ZINC FINGER BED DOMAIN-CONTAINING PROTEIN 39"/>
    <property type="match status" value="1"/>
</dbReference>
<evidence type="ECO:0000256" key="6">
    <source>
        <dbReference type="ARBA" id="ARBA00023125"/>
    </source>
</evidence>
<feature type="domain" description="BED-type" evidence="9">
    <location>
        <begin position="17"/>
        <end position="58"/>
    </location>
</feature>
<keyword evidence="5" id="KW-0805">Transcription regulation</keyword>
<keyword evidence="8" id="KW-0539">Nucleus</keyword>
<dbReference type="GO" id="GO:0046983">
    <property type="term" value="F:protein dimerization activity"/>
    <property type="evidence" value="ECO:0007669"/>
    <property type="project" value="InterPro"/>
</dbReference>
<evidence type="ECO:0000256" key="8">
    <source>
        <dbReference type="ARBA" id="ARBA00023242"/>
    </source>
</evidence>
<dbReference type="GO" id="GO:0008270">
    <property type="term" value="F:zinc ion binding"/>
    <property type="evidence" value="ECO:0007669"/>
    <property type="project" value="UniProtKB-KW"/>
</dbReference>
<feature type="domain" description="HAT C-terminal dimerisation" evidence="10">
    <location>
        <begin position="470"/>
        <end position="524"/>
    </location>
</feature>
<evidence type="ECO:0000256" key="5">
    <source>
        <dbReference type="ARBA" id="ARBA00023015"/>
    </source>
</evidence>
<evidence type="ECO:0000256" key="7">
    <source>
        <dbReference type="ARBA" id="ARBA00023163"/>
    </source>
</evidence>
<reference evidence="11" key="1">
    <citation type="submission" date="2023-09" db="UniProtKB">
        <authorList>
            <consortium name="Ensembl"/>
        </authorList>
    </citation>
    <scope>IDENTIFICATION</scope>
</reference>
<evidence type="ECO:0000259" key="9">
    <source>
        <dbReference type="Pfam" id="PF02892"/>
    </source>
</evidence>
<dbReference type="PANTHER" id="PTHR46481">
    <property type="entry name" value="ZINC FINGER BED DOMAIN-CONTAINING PROTEIN 4"/>
    <property type="match status" value="1"/>
</dbReference>
<dbReference type="SUPFAM" id="SSF53098">
    <property type="entry name" value="Ribonuclease H-like"/>
    <property type="match status" value="1"/>
</dbReference>
<dbReference type="GO" id="GO:0005634">
    <property type="term" value="C:nucleus"/>
    <property type="evidence" value="ECO:0007669"/>
    <property type="project" value="UniProtKB-SubCell"/>
</dbReference>
<proteinExistence type="predicted"/>
<organism evidence="11">
    <name type="scientific">Stegastes partitus</name>
    <name type="common">bicolor damselfish</name>
    <dbReference type="NCBI Taxonomy" id="144197"/>
    <lineage>
        <taxon>Eukaryota</taxon>
        <taxon>Metazoa</taxon>
        <taxon>Chordata</taxon>
        <taxon>Craniata</taxon>
        <taxon>Vertebrata</taxon>
        <taxon>Euteleostomi</taxon>
        <taxon>Actinopterygii</taxon>
        <taxon>Neopterygii</taxon>
        <taxon>Teleostei</taxon>
        <taxon>Neoteleostei</taxon>
        <taxon>Acanthomorphata</taxon>
        <taxon>Ovalentaria</taxon>
        <taxon>Pomacentridae</taxon>
        <taxon>Stegastes</taxon>
    </lineage>
</organism>
<evidence type="ECO:0000256" key="4">
    <source>
        <dbReference type="ARBA" id="ARBA00022833"/>
    </source>
</evidence>
<dbReference type="InterPro" id="IPR052035">
    <property type="entry name" value="ZnF_BED_domain_contain"/>
</dbReference>
<evidence type="ECO:0000256" key="1">
    <source>
        <dbReference type="ARBA" id="ARBA00004123"/>
    </source>
</evidence>
<comment type="subcellular location">
    <subcellularLocation>
        <location evidence="1">Nucleus</location>
    </subcellularLocation>
</comment>
<dbReference type="Ensembl" id="ENSSPAT00000008037.1">
    <property type="protein sequence ID" value="ENSSPAP00000007884.1"/>
    <property type="gene ID" value="ENSSPAG00000006022.1"/>
</dbReference>
<keyword evidence="6" id="KW-0238">DNA-binding</keyword>
<keyword evidence="7" id="KW-0804">Transcription</keyword>
<evidence type="ECO:0000256" key="2">
    <source>
        <dbReference type="ARBA" id="ARBA00022723"/>
    </source>
</evidence>
<dbReference type="Pfam" id="PF05699">
    <property type="entry name" value="Dimer_Tnp_hAT"/>
    <property type="match status" value="1"/>
</dbReference>
<evidence type="ECO:0000313" key="11">
    <source>
        <dbReference type="Ensembl" id="ENSSPAP00000007884.1"/>
    </source>
</evidence>
<accession>A0A3B4ZNS1</accession>
<dbReference type="GO" id="GO:0003677">
    <property type="term" value="F:DNA binding"/>
    <property type="evidence" value="ECO:0007669"/>
    <property type="project" value="UniProtKB-KW"/>
</dbReference>
<keyword evidence="2" id="KW-0479">Metal-binding</keyword>
<keyword evidence="3" id="KW-0863">Zinc-finger</keyword>
<name>A0A3B4ZNS1_9TELE</name>
<evidence type="ECO:0000259" key="10">
    <source>
        <dbReference type="Pfam" id="PF05699"/>
    </source>
</evidence>
<dbReference type="InterPro" id="IPR012337">
    <property type="entry name" value="RNaseH-like_sf"/>
</dbReference>
<dbReference type="GeneTree" id="ENSGT00940000161131"/>
<evidence type="ECO:0000256" key="3">
    <source>
        <dbReference type="ARBA" id="ARBA00022771"/>
    </source>
</evidence>
<dbReference type="InterPro" id="IPR003656">
    <property type="entry name" value="Znf_BED"/>
</dbReference>
<dbReference type="STRING" id="144197.ENSSPAP00000007884"/>
<protein>
    <submittedName>
        <fullName evidence="11">Uncharacterized protein</fullName>
    </submittedName>
</protein>
<keyword evidence="4" id="KW-0862">Zinc</keyword>